<keyword evidence="2" id="KW-0812">Transmembrane</keyword>
<gene>
    <name evidence="4" type="ORF">PLOB_00031128</name>
</gene>
<dbReference type="Proteomes" id="UP001159405">
    <property type="component" value="Unassembled WGS sequence"/>
</dbReference>
<feature type="region of interest" description="Disordered" evidence="1">
    <location>
        <begin position="146"/>
        <end position="194"/>
    </location>
</feature>
<feature type="transmembrane region" description="Helical" evidence="2">
    <location>
        <begin position="118"/>
        <end position="141"/>
    </location>
</feature>
<evidence type="ECO:0000256" key="2">
    <source>
        <dbReference type="SAM" id="Phobius"/>
    </source>
</evidence>
<comment type="caution">
    <text evidence="4">The sequence shown here is derived from an EMBL/GenBank/DDBJ whole genome shotgun (WGS) entry which is preliminary data.</text>
</comment>
<accession>A0ABN8MTM3</accession>
<name>A0ABN8MTM3_9CNID</name>
<evidence type="ECO:0000259" key="3">
    <source>
        <dbReference type="PROSITE" id="PS50024"/>
    </source>
</evidence>
<evidence type="ECO:0000313" key="5">
    <source>
        <dbReference type="Proteomes" id="UP001159405"/>
    </source>
</evidence>
<dbReference type="PROSITE" id="PS50024">
    <property type="entry name" value="SEA"/>
    <property type="match status" value="1"/>
</dbReference>
<dbReference type="Gene3D" id="3.30.70.960">
    <property type="entry name" value="SEA domain"/>
    <property type="match status" value="1"/>
</dbReference>
<feature type="non-terminal residue" evidence="4">
    <location>
        <position position="1"/>
    </location>
</feature>
<dbReference type="EMBL" id="CALNXK010000004">
    <property type="protein sequence ID" value="CAH3035716.1"/>
    <property type="molecule type" value="Genomic_DNA"/>
</dbReference>
<dbReference type="InterPro" id="IPR000082">
    <property type="entry name" value="SEA_dom"/>
</dbReference>
<feature type="compositionally biased region" description="Basic and acidic residues" evidence="1">
    <location>
        <begin position="98"/>
        <end position="112"/>
    </location>
</feature>
<dbReference type="InterPro" id="IPR036364">
    <property type="entry name" value="SEA_dom_sf"/>
</dbReference>
<feature type="region of interest" description="Disordered" evidence="1">
    <location>
        <begin position="95"/>
        <end position="115"/>
    </location>
</feature>
<keyword evidence="5" id="KW-1185">Reference proteome</keyword>
<sequence>FTFEVRVNEEWDDQLKDKNSEKYRKISTVLKEQIKRAYSGKSELQNVEIISFRKGSIVAEFKLTFKTSLTAKEAMAPLKQETADGKLGSLEVDSNSLKLKDNNHGGNKEEGSSKSSNLPLIIGITCGAIVLITTIVISVVFHCRRSNPRDNNSDGTPAEGSGSKRERYELKPTDSKDKDIVSVEEKGTNNEGME</sequence>
<reference evidence="4 5" key="1">
    <citation type="submission" date="2022-05" db="EMBL/GenBank/DDBJ databases">
        <authorList>
            <consortium name="Genoscope - CEA"/>
            <person name="William W."/>
        </authorList>
    </citation>
    <scope>NUCLEOTIDE SEQUENCE [LARGE SCALE GENOMIC DNA]</scope>
</reference>
<organism evidence="4 5">
    <name type="scientific">Porites lobata</name>
    <dbReference type="NCBI Taxonomy" id="104759"/>
    <lineage>
        <taxon>Eukaryota</taxon>
        <taxon>Metazoa</taxon>
        <taxon>Cnidaria</taxon>
        <taxon>Anthozoa</taxon>
        <taxon>Hexacorallia</taxon>
        <taxon>Scleractinia</taxon>
        <taxon>Fungiina</taxon>
        <taxon>Poritidae</taxon>
        <taxon>Porites</taxon>
    </lineage>
</organism>
<feature type="domain" description="SEA" evidence="3">
    <location>
        <begin position="1"/>
        <end position="104"/>
    </location>
</feature>
<protein>
    <recommendedName>
        <fullName evidence="3">SEA domain-containing protein</fullName>
    </recommendedName>
</protein>
<feature type="compositionally biased region" description="Basic and acidic residues" evidence="1">
    <location>
        <begin position="162"/>
        <end position="188"/>
    </location>
</feature>
<proteinExistence type="predicted"/>
<keyword evidence="2" id="KW-1133">Transmembrane helix</keyword>
<dbReference type="SUPFAM" id="SSF82671">
    <property type="entry name" value="SEA domain"/>
    <property type="match status" value="1"/>
</dbReference>
<keyword evidence="2" id="KW-0472">Membrane</keyword>
<evidence type="ECO:0000256" key="1">
    <source>
        <dbReference type="SAM" id="MobiDB-lite"/>
    </source>
</evidence>
<evidence type="ECO:0000313" key="4">
    <source>
        <dbReference type="EMBL" id="CAH3035716.1"/>
    </source>
</evidence>
<dbReference type="Pfam" id="PF01390">
    <property type="entry name" value="SEA"/>
    <property type="match status" value="1"/>
</dbReference>